<accession>A0ABX3MYD2</accession>
<evidence type="ECO:0000256" key="1">
    <source>
        <dbReference type="ARBA" id="ARBA00022737"/>
    </source>
</evidence>
<evidence type="ECO:0000256" key="3">
    <source>
        <dbReference type="PROSITE-ProRule" id="PRU00339"/>
    </source>
</evidence>
<evidence type="ECO:0000313" key="6">
    <source>
        <dbReference type="Proteomes" id="UP000190787"/>
    </source>
</evidence>
<dbReference type="EMBL" id="MPZV01000002">
    <property type="protein sequence ID" value="OOY24219.1"/>
    <property type="molecule type" value="Genomic_DNA"/>
</dbReference>
<sequence length="190" mass="20784">MWQRFDRYKCVVTAFCFSAMLGTMAAFPASAETEGLEPYFKELADPNDPGWSRAEADIRRAWSRSGSAAMDLLFKRGEDALDAGDTEAAIEHFTALTDHAPDFAAGWNGRATAYFMAGLYGPSAVDIAHTLKLEPRHWGALAGLGAILEEMGDDKRALEAYQKSFALNPHQQDVKDAIARLDEAHQGTAL</sequence>
<keyword evidence="1" id="KW-0677">Repeat</keyword>
<feature type="chain" id="PRO_5047466050" description="Tetratricopeptide repeat protein" evidence="4">
    <location>
        <begin position="26"/>
        <end position="190"/>
    </location>
</feature>
<gene>
    <name evidence="5" type="ORF">BMI91_09155</name>
</gene>
<feature type="repeat" description="TPR" evidence="3">
    <location>
        <begin position="138"/>
        <end position="171"/>
    </location>
</feature>
<proteinExistence type="predicted"/>
<dbReference type="Gene3D" id="1.25.40.10">
    <property type="entry name" value="Tetratricopeptide repeat domain"/>
    <property type="match status" value="1"/>
</dbReference>
<dbReference type="PROSITE" id="PS50005">
    <property type="entry name" value="TPR"/>
    <property type="match status" value="1"/>
</dbReference>
<dbReference type="InterPro" id="IPR019734">
    <property type="entry name" value="TPR_rpt"/>
</dbReference>
<protein>
    <recommendedName>
        <fullName evidence="7">Tetratricopeptide repeat protein</fullName>
    </recommendedName>
</protein>
<evidence type="ECO:0000256" key="2">
    <source>
        <dbReference type="ARBA" id="ARBA00022803"/>
    </source>
</evidence>
<dbReference type="PANTHER" id="PTHR45831">
    <property type="entry name" value="LD24721P"/>
    <property type="match status" value="1"/>
</dbReference>
<name>A0ABX3MYD2_9RHOB</name>
<keyword evidence="4" id="KW-0732">Signal</keyword>
<evidence type="ECO:0000256" key="4">
    <source>
        <dbReference type="SAM" id="SignalP"/>
    </source>
</evidence>
<dbReference type="Pfam" id="PF13432">
    <property type="entry name" value="TPR_16"/>
    <property type="match status" value="1"/>
</dbReference>
<organism evidence="5 6">
    <name type="scientific">Thioclava sediminum</name>
    <dbReference type="NCBI Taxonomy" id="1915319"/>
    <lineage>
        <taxon>Bacteria</taxon>
        <taxon>Pseudomonadati</taxon>
        <taxon>Pseudomonadota</taxon>
        <taxon>Alphaproteobacteria</taxon>
        <taxon>Rhodobacterales</taxon>
        <taxon>Paracoccaceae</taxon>
        <taxon>Thioclava</taxon>
    </lineage>
</organism>
<evidence type="ECO:0000313" key="5">
    <source>
        <dbReference type="EMBL" id="OOY24219.1"/>
    </source>
</evidence>
<comment type="caution">
    <text evidence="5">The sequence shown here is derived from an EMBL/GenBank/DDBJ whole genome shotgun (WGS) entry which is preliminary data.</text>
</comment>
<dbReference type="SMART" id="SM00028">
    <property type="entry name" value="TPR"/>
    <property type="match status" value="3"/>
</dbReference>
<keyword evidence="2 3" id="KW-0802">TPR repeat</keyword>
<dbReference type="SUPFAM" id="SSF48452">
    <property type="entry name" value="TPR-like"/>
    <property type="match status" value="1"/>
</dbReference>
<dbReference type="Proteomes" id="UP000190787">
    <property type="component" value="Unassembled WGS sequence"/>
</dbReference>
<keyword evidence="6" id="KW-1185">Reference proteome</keyword>
<dbReference type="InterPro" id="IPR011990">
    <property type="entry name" value="TPR-like_helical_dom_sf"/>
</dbReference>
<dbReference type="InterPro" id="IPR047150">
    <property type="entry name" value="SGT"/>
</dbReference>
<evidence type="ECO:0008006" key="7">
    <source>
        <dbReference type="Google" id="ProtNLM"/>
    </source>
</evidence>
<dbReference type="PANTHER" id="PTHR45831:SF2">
    <property type="entry name" value="LD24721P"/>
    <property type="match status" value="1"/>
</dbReference>
<feature type="signal peptide" evidence="4">
    <location>
        <begin position="1"/>
        <end position="25"/>
    </location>
</feature>
<reference evidence="5 6" key="1">
    <citation type="submission" date="2016-11" db="EMBL/GenBank/DDBJ databases">
        <title>A multilocus sequence analysis scheme for characterization of bacteria in the genus Thioclava.</title>
        <authorList>
            <person name="Liu Y."/>
            <person name="Shao Z."/>
        </authorList>
    </citation>
    <scope>NUCLEOTIDE SEQUENCE [LARGE SCALE GENOMIC DNA]</scope>
    <source>
        <strain evidence="5 6">TAW-CT134</strain>
    </source>
</reference>